<dbReference type="InterPro" id="IPR025390">
    <property type="entry name" value="Dsc3_C"/>
</dbReference>
<dbReference type="InterPro" id="IPR019413">
    <property type="entry name" value="Dsc3_ub-like_dom"/>
</dbReference>
<sequence>MPLSDKAKGKQRAQEPTNPEPSLSTSKELVFRFTEGIPDLRLNINATDSVKGVKQKLRVLRPQVADRRLRLIHSGRLLTDGIMLYEWLSLLEERQKRASDDTILPFGSNEHVYIHCSVGPKMDPLEEEAEESMDQVWQLQPARGFDRLVALGFSEDDVNNFRQQFHSHSNANYLDSMDFETEEEYSEHARALEEQWIDSLASPSGASLASSPSASATSSILQGLVAGFFFPLIPFFFMRKTRSAAIWENGRDLQEGSVIFSRRMQMGLVVGFIVNLMFGLWRLLLDSS</sequence>
<dbReference type="Pfam" id="PF13373">
    <property type="entry name" value="Dsc3_C"/>
    <property type="match status" value="1"/>
</dbReference>
<dbReference type="InterPro" id="IPR000626">
    <property type="entry name" value="Ubiquitin-like_dom"/>
</dbReference>
<dbReference type="Pfam" id="PF10302">
    <property type="entry name" value="Dsc3_N"/>
    <property type="match status" value="1"/>
</dbReference>
<dbReference type="FunCoup" id="A0A067NCP8">
    <property type="interactions" value="4"/>
</dbReference>
<accession>A0A067NCP8</accession>
<dbReference type="STRING" id="1137138.A0A067NCP8"/>
<dbReference type="PANTHER" id="PTHR28049:SF1">
    <property type="entry name" value="DSC E3 UBIQUITIN LIGASE COMPLEX SUBUNIT 3"/>
    <property type="match status" value="1"/>
</dbReference>
<dbReference type="PANTHER" id="PTHR28049">
    <property type="entry name" value="TRANSMEMBRANE PROTEIN YOR223W"/>
    <property type="match status" value="1"/>
</dbReference>
<dbReference type="GO" id="GO:0044695">
    <property type="term" value="C:Dsc E3 ubiquitin ligase complex"/>
    <property type="evidence" value="ECO:0007669"/>
    <property type="project" value="InterPro"/>
</dbReference>
<gene>
    <name evidence="4" type="ORF">PLEOSDRAFT_1066734</name>
</gene>
<evidence type="ECO:0000313" key="5">
    <source>
        <dbReference type="Proteomes" id="UP000027073"/>
    </source>
</evidence>
<name>A0A067NCP8_PLEO1</name>
<dbReference type="PROSITE" id="PS50053">
    <property type="entry name" value="UBIQUITIN_2"/>
    <property type="match status" value="1"/>
</dbReference>
<dbReference type="InterPro" id="IPR029071">
    <property type="entry name" value="Ubiquitin-like_domsf"/>
</dbReference>
<dbReference type="InParanoid" id="A0A067NCP8"/>
<feature type="transmembrane region" description="Helical" evidence="2">
    <location>
        <begin position="220"/>
        <end position="238"/>
    </location>
</feature>
<feature type="compositionally biased region" description="Polar residues" evidence="1">
    <location>
        <begin position="14"/>
        <end position="25"/>
    </location>
</feature>
<dbReference type="VEuPathDB" id="FungiDB:PLEOSDRAFT_1066734"/>
<dbReference type="Gene3D" id="3.10.20.90">
    <property type="entry name" value="Phosphatidylinositol 3-kinase Catalytic Subunit, Chain A, domain 1"/>
    <property type="match status" value="1"/>
</dbReference>
<keyword evidence="2" id="KW-0472">Membrane</keyword>
<evidence type="ECO:0000259" key="3">
    <source>
        <dbReference type="PROSITE" id="PS50053"/>
    </source>
</evidence>
<dbReference type="HOGENOM" id="CLU_060587_0_0_1"/>
<proteinExistence type="predicted"/>
<feature type="transmembrane region" description="Helical" evidence="2">
    <location>
        <begin position="266"/>
        <end position="284"/>
    </location>
</feature>
<dbReference type="InterPro" id="IPR045226">
    <property type="entry name" value="Dsc3"/>
</dbReference>
<dbReference type="AlphaFoldDB" id="A0A067NCP8"/>
<dbReference type="SUPFAM" id="SSF54236">
    <property type="entry name" value="Ubiquitin-like"/>
    <property type="match status" value="1"/>
</dbReference>
<keyword evidence="2" id="KW-0812">Transmembrane</keyword>
<protein>
    <recommendedName>
        <fullName evidence="3">Ubiquitin-like domain-containing protein</fullName>
    </recommendedName>
</protein>
<dbReference type="GO" id="GO:0005783">
    <property type="term" value="C:endoplasmic reticulum"/>
    <property type="evidence" value="ECO:0007669"/>
    <property type="project" value="TreeGrafter"/>
</dbReference>
<keyword evidence="2" id="KW-1133">Transmembrane helix</keyword>
<feature type="region of interest" description="Disordered" evidence="1">
    <location>
        <begin position="1"/>
        <end position="25"/>
    </location>
</feature>
<evidence type="ECO:0000256" key="2">
    <source>
        <dbReference type="SAM" id="Phobius"/>
    </source>
</evidence>
<reference evidence="5" key="1">
    <citation type="journal article" date="2014" name="Proc. Natl. Acad. Sci. U.S.A.">
        <title>Extensive sampling of basidiomycete genomes demonstrates inadequacy of the white-rot/brown-rot paradigm for wood decay fungi.</title>
        <authorList>
            <person name="Riley R."/>
            <person name="Salamov A.A."/>
            <person name="Brown D.W."/>
            <person name="Nagy L.G."/>
            <person name="Floudas D."/>
            <person name="Held B.W."/>
            <person name="Levasseur A."/>
            <person name="Lombard V."/>
            <person name="Morin E."/>
            <person name="Otillar R."/>
            <person name="Lindquist E.A."/>
            <person name="Sun H."/>
            <person name="LaButti K.M."/>
            <person name="Schmutz J."/>
            <person name="Jabbour D."/>
            <person name="Luo H."/>
            <person name="Baker S.E."/>
            <person name="Pisabarro A.G."/>
            <person name="Walton J.D."/>
            <person name="Blanchette R.A."/>
            <person name="Henrissat B."/>
            <person name="Martin F."/>
            <person name="Cullen D."/>
            <person name="Hibbett D.S."/>
            <person name="Grigoriev I.V."/>
        </authorList>
    </citation>
    <scope>NUCLEOTIDE SEQUENCE [LARGE SCALE GENOMIC DNA]</scope>
    <source>
        <strain evidence="5">PC15</strain>
    </source>
</reference>
<dbReference type="EMBL" id="KL198010">
    <property type="protein sequence ID" value="KDQ25634.1"/>
    <property type="molecule type" value="Genomic_DNA"/>
</dbReference>
<evidence type="ECO:0000256" key="1">
    <source>
        <dbReference type="SAM" id="MobiDB-lite"/>
    </source>
</evidence>
<dbReference type="OrthoDB" id="2556122at2759"/>
<evidence type="ECO:0000313" key="4">
    <source>
        <dbReference type="EMBL" id="KDQ25634.1"/>
    </source>
</evidence>
<feature type="domain" description="Ubiquitin-like" evidence="3">
    <location>
        <begin position="27"/>
        <end position="86"/>
    </location>
</feature>
<dbReference type="Proteomes" id="UP000027073">
    <property type="component" value="Unassembled WGS sequence"/>
</dbReference>
<organism evidence="4 5">
    <name type="scientific">Pleurotus ostreatus (strain PC15)</name>
    <name type="common">Oyster mushroom</name>
    <dbReference type="NCBI Taxonomy" id="1137138"/>
    <lineage>
        <taxon>Eukaryota</taxon>
        <taxon>Fungi</taxon>
        <taxon>Dikarya</taxon>
        <taxon>Basidiomycota</taxon>
        <taxon>Agaricomycotina</taxon>
        <taxon>Agaricomycetes</taxon>
        <taxon>Agaricomycetidae</taxon>
        <taxon>Agaricales</taxon>
        <taxon>Pleurotineae</taxon>
        <taxon>Pleurotaceae</taxon>
        <taxon>Pleurotus</taxon>
    </lineage>
</organism>